<reference evidence="14 15" key="1">
    <citation type="submission" date="2015-12" db="EMBL/GenBank/DDBJ databases">
        <title>The genome of Folsomia candida.</title>
        <authorList>
            <person name="Faddeeva A."/>
            <person name="Derks M.F."/>
            <person name="Anvar Y."/>
            <person name="Smit S."/>
            <person name="Van Straalen N."/>
            <person name="Roelofs D."/>
        </authorList>
    </citation>
    <scope>NUCLEOTIDE SEQUENCE [LARGE SCALE GENOMIC DNA]</scope>
    <source>
        <strain evidence="14 15">VU population</strain>
        <tissue evidence="14">Whole body</tissue>
    </source>
</reference>
<dbReference type="Gene3D" id="1.20.58.390">
    <property type="entry name" value="Neurotransmitter-gated ion-channel transmembrane domain"/>
    <property type="match status" value="1"/>
</dbReference>
<dbReference type="GO" id="GO:0004888">
    <property type="term" value="F:transmembrane signaling receptor activity"/>
    <property type="evidence" value="ECO:0007669"/>
    <property type="project" value="InterPro"/>
</dbReference>
<keyword evidence="15" id="KW-1185">Reference proteome</keyword>
<accession>A0A226DIK6</accession>
<dbReference type="InterPro" id="IPR006028">
    <property type="entry name" value="GABAA/Glycine_rcpt"/>
</dbReference>
<dbReference type="Proteomes" id="UP000198287">
    <property type="component" value="Unassembled WGS sequence"/>
</dbReference>
<dbReference type="AlphaFoldDB" id="A0A226DIK6"/>
<dbReference type="InterPro" id="IPR006201">
    <property type="entry name" value="Neur_channel"/>
</dbReference>
<name>A0A226DIK6_FOLCA</name>
<evidence type="ECO:0000256" key="6">
    <source>
        <dbReference type="ARBA" id="ARBA00022729"/>
    </source>
</evidence>
<dbReference type="InterPro" id="IPR036734">
    <property type="entry name" value="Neur_chan_lig-bd_sf"/>
</dbReference>
<evidence type="ECO:0000256" key="8">
    <source>
        <dbReference type="ARBA" id="ARBA00023065"/>
    </source>
</evidence>
<feature type="signal peptide" evidence="11">
    <location>
        <begin position="1"/>
        <end position="23"/>
    </location>
</feature>
<comment type="caution">
    <text evidence="14">The sequence shown here is derived from an EMBL/GenBank/DDBJ whole genome shotgun (WGS) entry which is preliminary data.</text>
</comment>
<comment type="subcellular location">
    <subcellularLocation>
        <location evidence="2">Cell membrane</location>
    </subcellularLocation>
    <subcellularLocation>
        <location evidence="1">Membrane</location>
        <topology evidence="1">Multi-pass membrane protein</topology>
    </subcellularLocation>
</comment>
<protein>
    <submittedName>
        <fullName evidence="14">Gamma-aminobutyric acid receptor subunit rho-2</fullName>
    </submittedName>
</protein>
<evidence type="ECO:0000256" key="1">
    <source>
        <dbReference type="ARBA" id="ARBA00004141"/>
    </source>
</evidence>
<evidence type="ECO:0000256" key="5">
    <source>
        <dbReference type="ARBA" id="ARBA00022692"/>
    </source>
</evidence>
<gene>
    <name evidence="14" type="ORF">Fcan01_20364</name>
</gene>
<dbReference type="PANTHER" id="PTHR18945">
    <property type="entry name" value="NEUROTRANSMITTER GATED ION CHANNEL"/>
    <property type="match status" value="1"/>
</dbReference>
<evidence type="ECO:0000256" key="4">
    <source>
        <dbReference type="ARBA" id="ARBA00022475"/>
    </source>
</evidence>
<dbReference type="STRING" id="158441.A0A226DIK6"/>
<keyword evidence="6 11" id="KW-0732">Signal</keyword>
<feature type="chain" id="PRO_5022264682" evidence="11">
    <location>
        <begin position="24"/>
        <end position="543"/>
    </location>
</feature>
<feature type="transmembrane region" description="Helical" evidence="11">
    <location>
        <begin position="508"/>
        <end position="526"/>
    </location>
</feature>
<evidence type="ECO:0000259" key="13">
    <source>
        <dbReference type="Pfam" id="PF02932"/>
    </source>
</evidence>
<dbReference type="InterPro" id="IPR036719">
    <property type="entry name" value="Neuro-gated_channel_TM_sf"/>
</dbReference>
<dbReference type="GO" id="GO:0099095">
    <property type="term" value="F:ligand-gated monoatomic anion channel activity"/>
    <property type="evidence" value="ECO:0007669"/>
    <property type="project" value="UniProtKB-ARBA"/>
</dbReference>
<keyword evidence="7 11" id="KW-1133">Transmembrane helix</keyword>
<dbReference type="Pfam" id="PF02931">
    <property type="entry name" value="Neur_chan_LBD"/>
    <property type="match status" value="1"/>
</dbReference>
<dbReference type="Pfam" id="PF02932">
    <property type="entry name" value="Neur_chan_memb"/>
    <property type="match status" value="1"/>
</dbReference>
<keyword evidence="4" id="KW-1003">Cell membrane</keyword>
<keyword evidence="14" id="KW-0675">Receptor</keyword>
<dbReference type="Gene3D" id="2.70.170.10">
    <property type="entry name" value="Neurotransmitter-gated ion-channel ligand-binding domain"/>
    <property type="match status" value="1"/>
</dbReference>
<dbReference type="PRINTS" id="PR00253">
    <property type="entry name" value="GABAARECEPTR"/>
</dbReference>
<feature type="domain" description="Neurotransmitter-gated ion-channel ligand-binding" evidence="12">
    <location>
        <begin position="103"/>
        <end position="303"/>
    </location>
</feature>
<dbReference type="CDD" id="cd19049">
    <property type="entry name" value="LGIC_TM_anion"/>
    <property type="match status" value="1"/>
</dbReference>
<keyword evidence="9 11" id="KW-0472">Membrane</keyword>
<dbReference type="PRINTS" id="PR00252">
    <property type="entry name" value="NRIONCHANNEL"/>
</dbReference>
<keyword evidence="3 11" id="KW-0813">Transport</keyword>
<dbReference type="SUPFAM" id="SSF90112">
    <property type="entry name" value="Neurotransmitter-gated ion-channel transmembrane pore"/>
    <property type="match status" value="1"/>
</dbReference>
<dbReference type="GO" id="GO:0005230">
    <property type="term" value="F:extracellular ligand-gated monoatomic ion channel activity"/>
    <property type="evidence" value="ECO:0007669"/>
    <property type="project" value="InterPro"/>
</dbReference>
<feature type="transmembrane region" description="Helical" evidence="11">
    <location>
        <begin position="402"/>
        <end position="424"/>
    </location>
</feature>
<evidence type="ECO:0000256" key="11">
    <source>
        <dbReference type="RuleBase" id="RU000687"/>
    </source>
</evidence>
<dbReference type="InterPro" id="IPR006029">
    <property type="entry name" value="Neurotrans-gated_channel_TM"/>
</dbReference>
<feature type="domain" description="Neurotransmitter-gated ion-channel transmembrane" evidence="13">
    <location>
        <begin position="344"/>
        <end position="482"/>
    </location>
</feature>
<comment type="similarity">
    <text evidence="11">Belongs to the ligand-gated ion channel (TC 1.A.9) family.</text>
</comment>
<dbReference type="InterPro" id="IPR006202">
    <property type="entry name" value="Neur_chan_lig-bd"/>
</dbReference>
<keyword evidence="8 11" id="KW-0406">Ion transport</keyword>
<sequence length="543" mass="62213">MNFTAFQLAIYFLATFYSGVTIAQNVTTIMEEISTTSTTTIDANDFNDTNQEADSIETTTTTPLYKDTSKISDVPVDQEKDKLKDLIRKKQVVVVEGEDDEVLKLPEGYTKEKIPASYEGKKPFKVAIFINIRAINSIDMLHEKITLDLDLYEFWADSRFHASLKDTSNTTKKSGKDAPFVVQVQKLDPEFVKKIWVPDLLIENTVLIPHNDLTSQPLVSFNSETGFVKYSRLEVTSPCAMSFFYYPLDTQTCEMTIRSYKHFSDHLNLHWVHSGVFLGSVDNPNFAIKVDSATKEKRVARTINLPNLLDKVHLGNIIFADNTFDVLKVSLKFRRNVSFHMAQTYMPSTFFIAITWLCFLLPASLAASRVGITMTTLLTINTMFNSVRQSAPQVSYAKAVDFWMGACTLFTFLSLLEFTVMAWLEHVKEREEKRTKEFEEEEHKALELCNSAKEKIVEDNDEKQGDGLVAVFSMPMTSTKDRKKIKRMDPDELKKILKIRKFLKKHGLTMLWMSFVIFNIIYWSWICAGSKYFDWDVDPSCNG</sequence>
<evidence type="ECO:0000256" key="10">
    <source>
        <dbReference type="ARBA" id="ARBA00023303"/>
    </source>
</evidence>
<dbReference type="GO" id="GO:0005254">
    <property type="term" value="F:chloride channel activity"/>
    <property type="evidence" value="ECO:0007669"/>
    <property type="project" value="UniProtKB-ARBA"/>
</dbReference>
<keyword evidence="10 11" id="KW-0407">Ion channel</keyword>
<evidence type="ECO:0000259" key="12">
    <source>
        <dbReference type="Pfam" id="PF02931"/>
    </source>
</evidence>
<dbReference type="InterPro" id="IPR018000">
    <property type="entry name" value="Neurotransmitter_ion_chnl_CS"/>
</dbReference>
<proteinExistence type="inferred from homology"/>
<dbReference type="SUPFAM" id="SSF63712">
    <property type="entry name" value="Nicotinic receptor ligand binding domain-like"/>
    <property type="match status" value="1"/>
</dbReference>
<evidence type="ECO:0000256" key="3">
    <source>
        <dbReference type="ARBA" id="ARBA00022448"/>
    </source>
</evidence>
<keyword evidence="5 11" id="KW-0812">Transmembrane</keyword>
<dbReference type="OrthoDB" id="6667051at2759"/>
<dbReference type="PROSITE" id="PS00236">
    <property type="entry name" value="NEUROTR_ION_CHANNEL"/>
    <property type="match status" value="1"/>
</dbReference>
<dbReference type="GO" id="GO:0005886">
    <property type="term" value="C:plasma membrane"/>
    <property type="evidence" value="ECO:0007669"/>
    <property type="project" value="UniProtKB-SubCell"/>
</dbReference>
<evidence type="ECO:0000256" key="7">
    <source>
        <dbReference type="ARBA" id="ARBA00022989"/>
    </source>
</evidence>
<organism evidence="14 15">
    <name type="scientific">Folsomia candida</name>
    <name type="common">Springtail</name>
    <dbReference type="NCBI Taxonomy" id="158441"/>
    <lineage>
        <taxon>Eukaryota</taxon>
        <taxon>Metazoa</taxon>
        <taxon>Ecdysozoa</taxon>
        <taxon>Arthropoda</taxon>
        <taxon>Hexapoda</taxon>
        <taxon>Collembola</taxon>
        <taxon>Entomobryomorpha</taxon>
        <taxon>Isotomoidea</taxon>
        <taxon>Isotomidae</taxon>
        <taxon>Proisotominae</taxon>
        <taxon>Folsomia</taxon>
    </lineage>
</organism>
<feature type="transmembrane region" description="Helical" evidence="11">
    <location>
        <begin position="345"/>
        <end position="363"/>
    </location>
</feature>
<evidence type="ECO:0000313" key="15">
    <source>
        <dbReference type="Proteomes" id="UP000198287"/>
    </source>
</evidence>
<dbReference type="EMBL" id="LNIX01000018">
    <property type="protein sequence ID" value="OXA45093.1"/>
    <property type="molecule type" value="Genomic_DNA"/>
</dbReference>
<evidence type="ECO:0000256" key="9">
    <source>
        <dbReference type="ARBA" id="ARBA00023136"/>
    </source>
</evidence>
<evidence type="ECO:0000313" key="14">
    <source>
        <dbReference type="EMBL" id="OXA45093.1"/>
    </source>
</evidence>
<evidence type="ECO:0000256" key="2">
    <source>
        <dbReference type="ARBA" id="ARBA00004236"/>
    </source>
</evidence>
<comment type="caution">
    <text evidence="11">Lacks conserved residue(s) required for the propagation of feature annotation.</text>
</comment>
<dbReference type="InterPro" id="IPR038050">
    <property type="entry name" value="Neuro_actylchol_rec"/>
</dbReference>